<comment type="caution">
    <text evidence="4">The sequence shown here is derived from an EMBL/GenBank/DDBJ whole genome shotgun (WGS) entry which is preliminary data.</text>
</comment>
<dbReference type="RefSeq" id="WP_386736499.1">
    <property type="nucleotide sequence ID" value="NZ_JBHRXI010000016.1"/>
</dbReference>
<dbReference type="SUPFAM" id="SSF50494">
    <property type="entry name" value="Trypsin-like serine proteases"/>
    <property type="match status" value="1"/>
</dbReference>
<dbReference type="Proteomes" id="UP001595629">
    <property type="component" value="Unassembled WGS sequence"/>
</dbReference>
<feature type="compositionally biased region" description="Basic and acidic residues" evidence="1">
    <location>
        <begin position="147"/>
        <end position="158"/>
    </location>
</feature>
<dbReference type="InterPro" id="IPR002477">
    <property type="entry name" value="Peptidoglycan-bd-like"/>
</dbReference>
<evidence type="ECO:0000256" key="1">
    <source>
        <dbReference type="SAM" id="MobiDB-lite"/>
    </source>
</evidence>
<organism evidence="4 5">
    <name type="scientific">Lutimaribacter marinistellae</name>
    <dbReference type="NCBI Taxonomy" id="1820329"/>
    <lineage>
        <taxon>Bacteria</taxon>
        <taxon>Pseudomonadati</taxon>
        <taxon>Pseudomonadota</taxon>
        <taxon>Alphaproteobacteria</taxon>
        <taxon>Rhodobacterales</taxon>
        <taxon>Roseobacteraceae</taxon>
        <taxon>Lutimaribacter</taxon>
    </lineage>
</organism>
<gene>
    <name evidence="4" type="ORF">ACFORG_15890</name>
</gene>
<sequence length="581" mass="62229">MIRVLSALSIVALCALQPAAAQQSGQGAVWVQIEAHPSLRAAQERAQYFSDNLADVHGFALGGGWYGIVLGPYAPEDARRVLQVYRSEREIPRDSFIVQPNSLRQPFWPAGAVIPNTALSTDGLLGNQPETQARAAADPEPSDETPSEARRSEQLLTGQERRDLQVALQAAGFYNAAIDGAFGRGTRGAMAEWQSARGFEATGVLTTRQRKALMDEYNAPLISVGMRRHFDRDAGIEMQMPMDAVAFSRYEPPFAHYDSATDLGARVLLISQPGNRATLFGLYDIMQTLEIVPLDGPREKQGDSFTLVGRGSGIVSHTEARLQNGEIKGFTLIWPEGDEERRARVLTAMQQSFTRTGGVLSPAAGGNAVQSVDLVSGLQVRKPRLSRSGFFVDGKGSVVTVAEAVRNCTRVTLDRAHEADVVTVDDTLGVAVLRPTVPLAPMEVARLTQGEARLQSEITLSGFSYEGILGAPSLTYGTLADIKGLGGEEQLSRLALAAQEGDAGGPVFDAGGSVMGMLLPTPNEGRKLPDTVSFAADAQALRQVLQEAGLRAIDDTGASSLTPDELNRRATGMTVLVSCWD</sequence>
<dbReference type="Gene3D" id="2.40.10.120">
    <property type="match status" value="1"/>
</dbReference>
<evidence type="ECO:0000256" key="2">
    <source>
        <dbReference type="SAM" id="SignalP"/>
    </source>
</evidence>
<evidence type="ECO:0000259" key="3">
    <source>
        <dbReference type="Pfam" id="PF01471"/>
    </source>
</evidence>
<protein>
    <submittedName>
        <fullName evidence="4">Trypsin-like peptidase domain-containing protein</fullName>
    </submittedName>
</protein>
<dbReference type="Gene3D" id="1.10.101.10">
    <property type="entry name" value="PGBD-like superfamily/PGBD"/>
    <property type="match status" value="1"/>
</dbReference>
<dbReference type="InterPro" id="IPR036366">
    <property type="entry name" value="PGBDSf"/>
</dbReference>
<evidence type="ECO:0000313" key="5">
    <source>
        <dbReference type="Proteomes" id="UP001595629"/>
    </source>
</evidence>
<accession>A0ABV7TK06</accession>
<feature type="region of interest" description="Disordered" evidence="1">
    <location>
        <begin position="131"/>
        <end position="158"/>
    </location>
</feature>
<proteinExistence type="predicted"/>
<feature type="signal peptide" evidence="2">
    <location>
        <begin position="1"/>
        <end position="20"/>
    </location>
</feature>
<dbReference type="Pfam" id="PF13365">
    <property type="entry name" value="Trypsin_2"/>
    <property type="match status" value="1"/>
</dbReference>
<evidence type="ECO:0000313" key="4">
    <source>
        <dbReference type="EMBL" id="MFC3615245.1"/>
    </source>
</evidence>
<feature type="chain" id="PRO_5046870584" evidence="2">
    <location>
        <begin position="21"/>
        <end position="581"/>
    </location>
</feature>
<feature type="domain" description="Peptidoglycan binding-like" evidence="3">
    <location>
        <begin position="157"/>
        <end position="213"/>
    </location>
</feature>
<keyword evidence="2" id="KW-0732">Signal</keyword>
<dbReference type="SUPFAM" id="SSF47090">
    <property type="entry name" value="PGBD-like"/>
    <property type="match status" value="1"/>
</dbReference>
<dbReference type="Pfam" id="PF01471">
    <property type="entry name" value="PG_binding_1"/>
    <property type="match status" value="1"/>
</dbReference>
<name>A0ABV7TK06_9RHOB</name>
<reference evidence="5" key="1">
    <citation type="journal article" date="2019" name="Int. J. Syst. Evol. Microbiol.">
        <title>The Global Catalogue of Microorganisms (GCM) 10K type strain sequencing project: providing services to taxonomists for standard genome sequencing and annotation.</title>
        <authorList>
            <consortium name="The Broad Institute Genomics Platform"/>
            <consortium name="The Broad Institute Genome Sequencing Center for Infectious Disease"/>
            <person name="Wu L."/>
            <person name="Ma J."/>
        </authorList>
    </citation>
    <scope>NUCLEOTIDE SEQUENCE [LARGE SCALE GENOMIC DNA]</scope>
    <source>
        <strain evidence="5">KCTC 42911</strain>
    </source>
</reference>
<dbReference type="InterPro" id="IPR036365">
    <property type="entry name" value="PGBD-like_sf"/>
</dbReference>
<keyword evidence="5" id="KW-1185">Reference proteome</keyword>
<dbReference type="EMBL" id="JBHRXI010000016">
    <property type="protein sequence ID" value="MFC3615245.1"/>
    <property type="molecule type" value="Genomic_DNA"/>
</dbReference>
<dbReference type="InterPro" id="IPR009003">
    <property type="entry name" value="Peptidase_S1_PA"/>
</dbReference>